<dbReference type="GO" id="GO:0070273">
    <property type="term" value="F:phosphatidylinositol-4-phosphate binding"/>
    <property type="evidence" value="ECO:0007669"/>
    <property type="project" value="InterPro"/>
</dbReference>
<reference evidence="5" key="1">
    <citation type="journal article" date="2014" name="Int. J. Syst. Evol. Microbiol.">
        <title>Complete genome sequence of Corynebacterium casei LMG S-19264T (=DSM 44701T), isolated from a smear-ripened cheese.</title>
        <authorList>
            <consortium name="US DOE Joint Genome Institute (JGI-PGF)"/>
            <person name="Walter F."/>
            <person name="Albersmeier A."/>
            <person name="Kalinowski J."/>
            <person name="Ruckert C."/>
        </authorList>
    </citation>
    <scope>NUCLEOTIDE SEQUENCE</scope>
    <source>
        <strain evidence="5">CGMCC 4.7398</strain>
    </source>
</reference>
<dbReference type="GO" id="GO:0048194">
    <property type="term" value="P:Golgi vesicle budding"/>
    <property type="evidence" value="ECO:0007669"/>
    <property type="project" value="TreeGrafter"/>
</dbReference>
<keyword evidence="4" id="KW-0472">Membrane</keyword>
<proteinExistence type="predicted"/>
<reference evidence="5" key="2">
    <citation type="submission" date="2020-09" db="EMBL/GenBank/DDBJ databases">
        <authorList>
            <person name="Sun Q."/>
            <person name="Zhou Y."/>
        </authorList>
    </citation>
    <scope>NUCLEOTIDE SEQUENCE</scope>
    <source>
        <strain evidence="5">CGMCC 4.7398</strain>
    </source>
</reference>
<evidence type="ECO:0000256" key="3">
    <source>
        <dbReference type="ARBA" id="ARBA00023121"/>
    </source>
</evidence>
<evidence type="ECO:0000313" key="5">
    <source>
        <dbReference type="EMBL" id="GHH68737.1"/>
    </source>
</evidence>
<accession>A0A919FLX8</accession>
<keyword evidence="3" id="KW-0446">Lipid-binding</keyword>
<dbReference type="InterPro" id="IPR008628">
    <property type="entry name" value="GPP34-like"/>
</dbReference>
<dbReference type="GO" id="GO:0007030">
    <property type="term" value="P:Golgi organization"/>
    <property type="evidence" value="ECO:0007669"/>
    <property type="project" value="TreeGrafter"/>
</dbReference>
<sequence length="228" mass="24347">MDLSLAEEYLLLALDDTSGKPLLSSQYLQFALAGASVADLTLHGALEVSDGADGGRKGRFHVTGRATPSDPLQREVLDLMHDRKPKDAIRKVGQGSFARRLRDSLQQGLAARGVLREEQVKILGLFPSTTWTAHDPAPEAAVRKRVLAALTGRADADERTAALVSLLLATDLTRKIYPDQDRRALKRRAKEIAESEWAGAAVKRAIDDVNAAMIAATVAATGAATAGS</sequence>
<organism evidence="5 6">
    <name type="scientific">Promicromonospora soli</name>
    <dbReference type="NCBI Taxonomy" id="2035533"/>
    <lineage>
        <taxon>Bacteria</taxon>
        <taxon>Bacillati</taxon>
        <taxon>Actinomycetota</taxon>
        <taxon>Actinomycetes</taxon>
        <taxon>Micrococcales</taxon>
        <taxon>Promicromonosporaceae</taxon>
        <taxon>Promicromonospora</taxon>
    </lineage>
</organism>
<dbReference type="Proteomes" id="UP000627369">
    <property type="component" value="Unassembled WGS sequence"/>
</dbReference>
<evidence type="ECO:0000256" key="1">
    <source>
        <dbReference type="ARBA" id="ARBA00004255"/>
    </source>
</evidence>
<dbReference type="Pfam" id="PF05719">
    <property type="entry name" value="GPP34"/>
    <property type="match status" value="1"/>
</dbReference>
<evidence type="ECO:0000256" key="2">
    <source>
        <dbReference type="ARBA" id="ARBA00023034"/>
    </source>
</evidence>
<dbReference type="Gene3D" id="1.10.3630.10">
    <property type="entry name" value="yeast vps74-n-term truncation variant domain like"/>
    <property type="match status" value="1"/>
</dbReference>
<comment type="subcellular location">
    <subcellularLocation>
        <location evidence="1">Golgi apparatus membrane</location>
        <topology evidence="1">Peripheral membrane protein</topology>
        <orientation evidence="1">Cytoplasmic side</orientation>
    </subcellularLocation>
</comment>
<evidence type="ECO:0008006" key="7">
    <source>
        <dbReference type="Google" id="ProtNLM"/>
    </source>
</evidence>
<dbReference type="GO" id="GO:0005829">
    <property type="term" value="C:cytosol"/>
    <property type="evidence" value="ECO:0007669"/>
    <property type="project" value="TreeGrafter"/>
</dbReference>
<dbReference type="GO" id="GO:0012505">
    <property type="term" value="C:endomembrane system"/>
    <property type="evidence" value="ECO:0007669"/>
    <property type="project" value="UniProtKB-ARBA"/>
</dbReference>
<dbReference type="GO" id="GO:0006890">
    <property type="term" value="P:retrograde vesicle-mediated transport, Golgi to endoplasmic reticulum"/>
    <property type="evidence" value="ECO:0007669"/>
    <property type="project" value="TreeGrafter"/>
</dbReference>
<comment type="caution">
    <text evidence="5">The sequence shown here is derived from an EMBL/GenBank/DDBJ whole genome shotgun (WGS) entry which is preliminary data.</text>
</comment>
<protein>
    <recommendedName>
        <fullName evidence="7">Golgi phosphoprotein 3 GPP34</fullName>
    </recommendedName>
</protein>
<evidence type="ECO:0000313" key="6">
    <source>
        <dbReference type="Proteomes" id="UP000627369"/>
    </source>
</evidence>
<dbReference type="PANTHER" id="PTHR12704:SF2">
    <property type="entry name" value="GOLGI PHOSPHOPROTEIN 3 HOMOLOG SAURON"/>
    <property type="match status" value="1"/>
</dbReference>
<evidence type="ECO:0000256" key="4">
    <source>
        <dbReference type="ARBA" id="ARBA00023136"/>
    </source>
</evidence>
<name>A0A919FLX8_9MICO</name>
<gene>
    <name evidence="5" type="ORF">GCM10017772_12470</name>
</gene>
<dbReference type="GO" id="GO:0043001">
    <property type="term" value="P:Golgi to plasma membrane protein transport"/>
    <property type="evidence" value="ECO:0007669"/>
    <property type="project" value="TreeGrafter"/>
</dbReference>
<dbReference type="AlphaFoldDB" id="A0A919FLX8"/>
<dbReference type="RefSeq" id="WP_189668446.1">
    <property type="nucleotide sequence ID" value="NZ_BNAS01000002.1"/>
</dbReference>
<keyword evidence="2" id="KW-0333">Golgi apparatus</keyword>
<dbReference type="PANTHER" id="PTHR12704">
    <property type="entry name" value="TRANS-GOLGI PROTEIN GMX33"/>
    <property type="match status" value="1"/>
</dbReference>
<dbReference type="EMBL" id="BNAS01000002">
    <property type="protein sequence ID" value="GHH68737.1"/>
    <property type="molecule type" value="Genomic_DNA"/>
</dbReference>
<keyword evidence="6" id="KW-1185">Reference proteome</keyword>
<dbReference type="InterPro" id="IPR038261">
    <property type="entry name" value="GPP34-like_sf"/>
</dbReference>